<gene>
    <name evidence="1" type="ORF">EV201_0437</name>
</gene>
<accession>A0A4Q7VI64</accession>
<proteinExistence type="predicted"/>
<dbReference type="EMBL" id="SHKN01000001">
    <property type="protein sequence ID" value="RZT95811.1"/>
    <property type="molecule type" value="Genomic_DNA"/>
</dbReference>
<evidence type="ECO:0000313" key="2">
    <source>
        <dbReference type="Proteomes" id="UP000293562"/>
    </source>
</evidence>
<organism evidence="1 2">
    <name type="scientific">Ancylomarina subtilis</name>
    <dbReference type="NCBI Taxonomy" id="1639035"/>
    <lineage>
        <taxon>Bacteria</taxon>
        <taxon>Pseudomonadati</taxon>
        <taxon>Bacteroidota</taxon>
        <taxon>Bacteroidia</taxon>
        <taxon>Marinilabiliales</taxon>
        <taxon>Marinifilaceae</taxon>
        <taxon>Ancylomarina</taxon>
    </lineage>
</organism>
<dbReference type="RefSeq" id="WP_130305740.1">
    <property type="nucleotide sequence ID" value="NZ_SHKN01000001.1"/>
</dbReference>
<dbReference type="OrthoDB" id="1122585at2"/>
<name>A0A4Q7VI64_9BACT</name>
<dbReference type="AlphaFoldDB" id="A0A4Q7VI64"/>
<evidence type="ECO:0000313" key="1">
    <source>
        <dbReference type="EMBL" id="RZT95811.1"/>
    </source>
</evidence>
<reference evidence="1 2" key="1">
    <citation type="submission" date="2019-02" db="EMBL/GenBank/DDBJ databases">
        <title>Genomic Encyclopedia of Type Strains, Phase IV (KMG-IV): sequencing the most valuable type-strain genomes for metagenomic binning, comparative biology and taxonomic classification.</title>
        <authorList>
            <person name="Goeker M."/>
        </authorList>
    </citation>
    <scope>NUCLEOTIDE SEQUENCE [LARGE SCALE GENOMIC DNA]</scope>
    <source>
        <strain evidence="1 2">DSM 28825</strain>
    </source>
</reference>
<keyword evidence="2" id="KW-1185">Reference proteome</keyword>
<dbReference type="Proteomes" id="UP000293562">
    <property type="component" value="Unassembled WGS sequence"/>
</dbReference>
<protein>
    <submittedName>
        <fullName evidence="1">Uncharacterized protein</fullName>
    </submittedName>
</protein>
<sequence>MRIYIDHTPIETFKGAQLADALLSYSKDCYKQLQLKQIWLEDERGNRMEADGRLWEDIELFIKHKTK</sequence>
<comment type="caution">
    <text evidence="1">The sequence shown here is derived from an EMBL/GenBank/DDBJ whole genome shotgun (WGS) entry which is preliminary data.</text>
</comment>